<comment type="caution">
    <text evidence="2">The sequence shown here is derived from an EMBL/GenBank/DDBJ whole genome shotgun (WGS) entry which is preliminary data.</text>
</comment>
<gene>
    <name evidence="2" type="ORF">BJ983_002931</name>
</gene>
<feature type="domain" description="DUF5047" evidence="1">
    <location>
        <begin position="55"/>
        <end position="177"/>
    </location>
</feature>
<evidence type="ECO:0000259" key="1">
    <source>
        <dbReference type="Pfam" id="PF16466"/>
    </source>
</evidence>
<proteinExistence type="predicted"/>
<dbReference type="Proteomes" id="UP000535890">
    <property type="component" value="Unassembled WGS sequence"/>
</dbReference>
<evidence type="ECO:0000313" key="2">
    <source>
        <dbReference type="EMBL" id="NYD36829.1"/>
    </source>
</evidence>
<dbReference type="EMBL" id="JACCBN010000001">
    <property type="protein sequence ID" value="NYD36829.1"/>
    <property type="molecule type" value="Genomic_DNA"/>
</dbReference>
<keyword evidence="3" id="KW-1185">Reference proteome</keyword>
<dbReference type="AlphaFoldDB" id="A0A7Y9DWL5"/>
<protein>
    <recommendedName>
        <fullName evidence="1">DUF5047 domain-containing protein</fullName>
    </recommendedName>
</protein>
<evidence type="ECO:0000313" key="3">
    <source>
        <dbReference type="Proteomes" id="UP000535890"/>
    </source>
</evidence>
<dbReference type="InterPro" id="IPR032490">
    <property type="entry name" value="DUF5047"/>
</dbReference>
<organism evidence="2 3">
    <name type="scientific">Actinomycetospora corticicola</name>
    <dbReference type="NCBI Taxonomy" id="663602"/>
    <lineage>
        <taxon>Bacteria</taxon>
        <taxon>Bacillati</taxon>
        <taxon>Actinomycetota</taxon>
        <taxon>Actinomycetes</taxon>
        <taxon>Pseudonocardiales</taxon>
        <taxon>Pseudonocardiaceae</taxon>
        <taxon>Actinomycetospora</taxon>
    </lineage>
</organism>
<name>A0A7Y9DWL5_9PSEU</name>
<dbReference type="Pfam" id="PF16466">
    <property type="entry name" value="DUF5047"/>
    <property type="match status" value="1"/>
</dbReference>
<reference evidence="2 3" key="1">
    <citation type="submission" date="2020-07" db="EMBL/GenBank/DDBJ databases">
        <title>Sequencing the genomes of 1000 actinobacteria strains.</title>
        <authorList>
            <person name="Klenk H.-P."/>
        </authorList>
    </citation>
    <scope>NUCLEOTIDE SEQUENCE [LARGE SCALE GENOMIC DNA]</scope>
    <source>
        <strain evidence="2 3">DSM 45772</strain>
    </source>
</reference>
<accession>A0A7Y9DWL5</accession>
<dbReference type="RefSeq" id="WP_179794453.1">
    <property type="nucleotide sequence ID" value="NZ_BAABHP010000021.1"/>
</dbReference>
<sequence length="394" mass="41802">MGTRDYDAPIGPDGRVQLSARAQALIQDSSGAAARAWLLSSDGSSRSPLPLIRGGSVSADAKSMVRRTATLSVHGVWPDDPTSQLAPYGPRVQVQRGVRVATDAIEWVTLMTGPIWSSKQDRSKAGAGPLAIPLKDEMAVIEADGFDAATSTNPAEKVITAVTRLIQETLPLAQVVDLSGNLGQALCAKIDLQQARAGGITKLAASVGCEVYAGREFQTFYFAPVPTLDDSTRWLLAYGGVITTSSRERTRDDTYNRVLVKGTAQGTASGEAQKPAPYAEAILTSDMDPHAYYGGPLGRRTWKIERAEYDTAAKCAAAAPMWLERARGRNVSQSASTLVNPAADPGDVVDLRPTKSSPRCARIVDSLTYPLGAADAQNWTTRGDELPDSTEGAA</sequence>